<feature type="compositionally biased region" description="Pro residues" evidence="1">
    <location>
        <begin position="87"/>
        <end position="97"/>
    </location>
</feature>
<dbReference type="RefSeq" id="WP_246399235.1">
    <property type="nucleotide sequence ID" value="NZ_BLXX01000002.1"/>
</dbReference>
<dbReference type="Proteomes" id="UP000556026">
    <property type="component" value="Unassembled WGS sequence"/>
</dbReference>
<sequence>MKKVLLFLLLCASSASAEFYTWKDRAGTVFYTNSLHEIPARYRSRAMQLDVATGKKFPISAAGQPAGTAAPTATGAPPAPLTVATPVPLPTPPPAPTPAAGQPGSVQQLRASQPGAEQRPGFTIAPNNPAPTPAVSSTPRMPAPKPRTRPARVRNPEDE</sequence>
<comment type="caution">
    <text evidence="4">The sequence shown here is derived from an EMBL/GenBank/DDBJ whole genome shotgun (WGS) entry which is preliminary data.</text>
</comment>
<evidence type="ECO:0000256" key="2">
    <source>
        <dbReference type="SAM" id="SignalP"/>
    </source>
</evidence>
<evidence type="ECO:0000313" key="5">
    <source>
        <dbReference type="Proteomes" id="UP000556026"/>
    </source>
</evidence>
<protein>
    <recommendedName>
        <fullName evidence="3">DUF4124 domain-containing protein</fullName>
    </recommendedName>
</protein>
<dbReference type="AlphaFoldDB" id="A0A6V8MEN3"/>
<gene>
    <name evidence="4" type="ORF">GMST_07860</name>
</gene>
<name>A0A6V8MEN3_9BACT</name>
<feature type="compositionally biased region" description="Low complexity" evidence="1">
    <location>
        <begin position="61"/>
        <end position="86"/>
    </location>
</feature>
<proteinExistence type="predicted"/>
<evidence type="ECO:0000313" key="4">
    <source>
        <dbReference type="EMBL" id="GFO58461.1"/>
    </source>
</evidence>
<feature type="signal peptide" evidence="2">
    <location>
        <begin position="1"/>
        <end position="17"/>
    </location>
</feature>
<evidence type="ECO:0000256" key="1">
    <source>
        <dbReference type="SAM" id="MobiDB-lite"/>
    </source>
</evidence>
<dbReference type="InterPro" id="IPR025392">
    <property type="entry name" value="DUF4124"/>
</dbReference>
<keyword evidence="5" id="KW-1185">Reference proteome</keyword>
<evidence type="ECO:0000259" key="3">
    <source>
        <dbReference type="Pfam" id="PF13511"/>
    </source>
</evidence>
<organism evidence="4 5">
    <name type="scientific">Geomonas silvestris</name>
    <dbReference type="NCBI Taxonomy" id="2740184"/>
    <lineage>
        <taxon>Bacteria</taxon>
        <taxon>Pseudomonadati</taxon>
        <taxon>Thermodesulfobacteriota</taxon>
        <taxon>Desulfuromonadia</taxon>
        <taxon>Geobacterales</taxon>
        <taxon>Geobacteraceae</taxon>
        <taxon>Geomonas</taxon>
    </lineage>
</organism>
<reference evidence="5" key="1">
    <citation type="submission" date="2020-06" db="EMBL/GenBank/DDBJ databases">
        <title>Draft genomic sequence of Geomonas sp. Red330.</title>
        <authorList>
            <person name="Itoh H."/>
            <person name="Zhenxing X."/>
            <person name="Ushijima N."/>
            <person name="Masuda Y."/>
            <person name="Shiratori Y."/>
            <person name="Senoo K."/>
        </authorList>
    </citation>
    <scope>NUCLEOTIDE SEQUENCE [LARGE SCALE GENOMIC DNA]</scope>
    <source>
        <strain evidence="5">Red330</strain>
    </source>
</reference>
<accession>A0A6V8MEN3</accession>
<keyword evidence="2" id="KW-0732">Signal</keyword>
<feature type="region of interest" description="Disordered" evidence="1">
    <location>
        <begin position="59"/>
        <end position="159"/>
    </location>
</feature>
<dbReference type="EMBL" id="BLXX01000002">
    <property type="protein sequence ID" value="GFO58461.1"/>
    <property type="molecule type" value="Genomic_DNA"/>
</dbReference>
<dbReference type="Pfam" id="PF13511">
    <property type="entry name" value="DUF4124"/>
    <property type="match status" value="1"/>
</dbReference>
<feature type="domain" description="DUF4124" evidence="3">
    <location>
        <begin position="6"/>
        <end position="97"/>
    </location>
</feature>
<feature type="chain" id="PRO_5028135964" description="DUF4124 domain-containing protein" evidence="2">
    <location>
        <begin position="18"/>
        <end position="159"/>
    </location>
</feature>